<dbReference type="Proteomes" id="UP000193944">
    <property type="component" value="Unassembled WGS sequence"/>
</dbReference>
<feature type="region of interest" description="Disordered" evidence="2">
    <location>
        <begin position="924"/>
        <end position="960"/>
    </location>
</feature>
<accession>A0A1Y1XCE1</accession>
<dbReference type="GO" id="GO:0072659">
    <property type="term" value="P:protein localization to plasma membrane"/>
    <property type="evidence" value="ECO:0007669"/>
    <property type="project" value="InterPro"/>
</dbReference>
<dbReference type="Pfam" id="PF21072">
    <property type="entry name" value="EFR3"/>
    <property type="match status" value="1"/>
</dbReference>
<sequence length="1019" mass="117322">MARYEHSQFDINNLEVYKEENIGSINIRNSNKEKINYSIYKSKSSEFEINRGNKNNNNNTPYNISEEDFIPVKAKSDTHSISNFSINSSTTSTITASSDKLAKVKKAKEKRSTRGNYFSFYDIIDPSMCFQSCYNHALLVNNVYPKGPGEEGAKTNNLSFLMFYAKSRPQKLIKVGNYLEKKAKRDIWNSRPDLVKVTLTILDSLINTCPQHMNLISKNAINIFYEVLNSNMDLLTEVTNTFMNFSSKHDHVALDIDESFHTKYLQVLEKFCKSCTYENQNEQKRNETRLNGLKAIHSVVASNTFLNSPKIDQYLIIIQPLVENILISTSKANISINNVEEAKAHTLEKKNVSSDVLELENYALKSISELMQKVTPASFEKIISPIYNFLTDKDQWSYLHYLTKILKIAMDSIQNQYRYLLITSLFKRLNNSESNKNDIKIQTNIIFVLTFVITSNERSIGLTCLELLDNLSKHLLISVKNKTDSPQDVEVFQSAVVDCIGSLARNIYYPEQTNDMLSFLINRLCFDGEIHNENKLIPTEKKIISTLSNTAINDLNEYLDAEEIIKYRVIIFHCLRRIVDNRKVSDSNTSINQTPIGAPIELLIPTLRFLLTDSIEQKVEYFNFMACILPYMSESNIQSQTKMNKEYHLVIYDYLNKKSLQVVDYILLYNVINIGLNRFLVEETLITVPLIDRIKEFKKDASIEEQIVYHTLLLSYIENIAILLKNDSFKNYINELKEERKKNNHWVELDYDIKNIYSYKDKTFKDLGIKEDVTPVTEFVTHEKINEFTNFDEELYKQYPDLKKDINHLSYKDLIRVFTSNENLKKTNSISLTDFKHEKLVSINIPKLEPKIPEYVNVEELKNAMDCNVNNDHRLENFNMEAFSSNHALSNEVTNLLNEIALGNNVNDGIERISSDDITLDSPTKSITTQSTGAATMVNASPSKSNFSPVSTSSNNELNKPKMNKDLFMINESIGSNEAIQQQALAYPKMEMSMNNLMIPNSQNERKTQSIYVKEPSLR</sequence>
<comment type="caution">
    <text evidence="3">The sequence shown here is derived from an EMBL/GenBank/DDBJ whole genome shotgun (WGS) entry which is preliminary data.</text>
</comment>
<evidence type="ECO:0000313" key="4">
    <source>
        <dbReference type="Proteomes" id="UP000193944"/>
    </source>
</evidence>
<reference evidence="3 4" key="2">
    <citation type="submission" date="2016-08" db="EMBL/GenBank/DDBJ databases">
        <title>Pervasive Adenine N6-methylation of Active Genes in Fungi.</title>
        <authorList>
            <consortium name="DOE Joint Genome Institute"/>
            <person name="Mondo S.J."/>
            <person name="Dannebaum R.O."/>
            <person name="Kuo R.C."/>
            <person name="Labutti K."/>
            <person name="Haridas S."/>
            <person name="Kuo A."/>
            <person name="Salamov A."/>
            <person name="Ahrendt S.R."/>
            <person name="Lipzen A."/>
            <person name="Sullivan W."/>
            <person name="Andreopoulos W.B."/>
            <person name="Clum A."/>
            <person name="Lindquist E."/>
            <person name="Daum C."/>
            <person name="Ramamoorthy G.K."/>
            <person name="Gryganskyi A."/>
            <person name="Culley D."/>
            <person name="Magnuson J.K."/>
            <person name="James T.Y."/>
            <person name="O'Malley M.A."/>
            <person name="Stajich J.E."/>
            <person name="Spatafora J.W."/>
            <person name="Visel A."/>
            <person name="Grigoriev I.V."/>
        </authorList>
    </citation>
    <scope>NUCLEOTIDE SEQUENCE [LARGE SCALE GENOMIC DNA]</scope>
    <source>
        <strain evidence="3 4">S4</strain>
    </source>
</reference>
<organism evidence="3 4">
    <name type="scientific">Anaeromyces robustus</name>
    <dbReference type="NCBI Taxonomy" id="1754192"/>
    <lineage>
        <taxon>Eukaryota</taxon>
        <taxon>Fungi</taxon>
        <taxon>Fungi incertae sedis</taxon>
        <taxon>Chytridiomycota</taxon>
        <taxon>Chytridiomycota incertae sedis</taxon>
        <taxon>Neocallimastigomycetes</taxon>
        <taxon>Neocallimastigales</taxon>
        <taxon>Neocallimastigaceae</taxon>
        <taxon>Anaeromyces</taxon>
    </lineage>
</organism>
<dbReference type="PANTHER" id="PTHR47766">
    <property type="entry name" value="PROTEIN EFR3"/>
    <property type="match status" value="1"/>
</dbReference>
<gene>
    <name evidence="3" type="ORF">BCR32DRAFT_292025</name>
</gene>
<dbReference type="SUPFAM" id="SSF48371">
    <property type="entry name" value="ARM repeat"/>
    <property type="match status" value="1"/>
</dbReference>
<evidence type="ECO:0000256" key="2">
    <source>
        <dbReference type="SAM" id="MobiDB-lite"/>
    </source>
</evidence>
<dbReference type="AlphaFoldDB" id="A0A1Y1XCE1"/>
<protein>
    <recommendedName>
        <fullName evidence="5">Protein EFR3</fullName>
    </recommendedName>
</protein>
<evidence type="ECO:0008006" key="5">
    <source>
        <dbReference type="Google" id="ProtNLM"/>
    </source>
</evidence>
<feature type="region of interest" description="Disordered" evidence="2">
    <location>
        <begin position="1000"/>
        <end position="1019"/>
    </location>
</feature>
<feature type="compositionally biased region" description="Polar residues" evidence="2">
    <location>
        <begin position="924"/>
        <end position="958"/>
    </location>
</feature>
<proteinExistence type="inferred from homology"/>
<dbReference type="OrthoDB" id="19232at2759"/>
<keyword evidence="4" id="KW-1185">Reference proteome</keyword>
<dbReference type="STRING" id="1754192.A0A1Y1XCE1"/>
<evidence type="ECO:0000256" key="1">
    <source>
        <dbReference type="ARBA" id="ARBA00010216"/>
    </source>
</evidence>
<dbReference type="PANTHER" id="PTHR47766:SF1">
    <property type="entry name" value="PROTEIN EFR3"/>
    <property type="match status" value="1"/>
</dbReference>
<dbReference type="Gene3D" id="1.25.10.10">
    <property type="entry name" value="Leucine-rich Repeat Variant"/>
    <property type="match status" value="1"/>
</dbReference>
<dbReference type="InterPro" id="IPR011989">
    <property type="entry name" value="ARM-like"/>
</dbReference>
<dbReference type="InterPro" id="IPR049150">
    <property type="entry name" value="EFR3_HEAT-like_rpt"/>
</dbReference>
<reference evidence="3 4" key="1">
    <citation type="submission" date="2016-08" db="EMBL/GenBank/DDBJ databases">
        <title>A Parts List for Fungal Cellulosomes Revealed by Comparative Genomics.</title>
        <authorList>
            <consortium name="DOE Joint Genome Institute"/>
            <person name="Haitjema C.H."/>
            <person name="Gilmore S.P."/>
            <person name="Henske J.K."/>
            <person name="Solomon K.V."/>
            <person name="De Groot R."/>
            <person name="Kuo A."/>
            <person name="Mondo S.J."/>
            <person name="Salamov A.A."/>
            <person name="Labutti K."/>
            <person name="Zhao Z."/>
            <person name="Chiniquy J."/>
            <person name="Barry K."/>
            <person name="Brewer H.M."/>
            <person name="Purvine S.O."/>
            <person name="Wright A.T."/>
            <person name="Boxma B."/>
            <person name="Van Alen T."/>
            <person name="Hackstein J.H."/>
            <person name="Baker S.E."/>
            <person name="Grigoriev I.V."/>
            <person name="O'Malley M.A."/>
        </authorList>
    </citation>
    <scope>NUCLEOTIDE SEQUENCE [LARGE SCALE GENOMIC DNA]</scope>
    <source>
        <strain evidence="3 4">S4</strain>
    </source>
</reference>
<dbReference type="InterPro" id="IPR039786">
    <property type="entry name" value="EFR3"/>
</dbReference>
<comment type="similarity">
    <text evidence="1">Belongs to the EFR3 family.</text>
</comment>
<dbReference type="EMBL" id="MCFG01000073">
    <property type="protein sequence ID" value="ORX83451.1"/>
    <property type="molecule type" value="Genomic_DNA"/>
</dbReference>
<name>A0A1Y1XCE1_9FUNG</name>
<evidence type="ECO:0000313" key="3">
    <source>
        <dbReference type="EMBL" id="ORX83451.1"/>
    </source>
</evidence>
<dbReference type="InterPro" id="IPR016024">
    <property type="entry name" value="ARM-type_fold"/>
</dbReference>